<accession>A0ABR0LST3</accession>
<feature type="non-terminal residue" evidence="2">
    <location>
        <position position="1"/>
    </location>
</feature>
<proteinExistence type="predicted"/>
<keyword evidence="3" id="KW-1185">Reference proteome</keyword>
<dbReference type="EMBL" id="JAVRRA010011327">
    <property type="protein sequence ID" value="KAK5240386.1"/>
    <property type="molecule type" value="Genomic_DNA"/>
</dbReference>
<feature type="compositionally biased region" description="Basic residues" evidence="1">
    <location>
        <begin position="1"/>
        <end position="12"/>
    </location>
</feature>
<evidence type="ECO:0000313" key="2">
    <source>
        <dbReference type="EMBL" id="KAK5240386.1"/>
    </source>
</evidence>
<protein>
    <submittedName>
        <fullName evidence="2">Uncharacterized protein</fullName>
    </submittedName>
</protein>
<sequence>RPRSTSRLHRAACRSGSRSMIRLRGRGLRPSGQSSARAGAWERSLCVSGPSSTTRTSSTTSRHSPSTPRVRSRARPSSGFGATGARSTRVSIGSDCMEKTKGP</sequence>
<feature type="compositionally biased region" description="Low complexity" evidence="1">
    <location>
        <begin position="48"/>
        <end position="69"/>
    </location>
</feature>
<name>A0ABR0LST3_9PEZI</name>
<evidence type="ECO:0000313" key="3">
    <source>
        <dbReference type="Proteomes" id="UP001357485"/>
    </source>
</evidence>
<evidence type="ECO:0000256" key="1">
    <source>
        <dbReference type="SAM" id="MobiDB-lite"/>
    </source>
</evidence>
<dbReference type="Proteomes" id="UP001357485">
    <property type="component" value="Unassembled WGS sequence"/>
</dbReference>
<feature type="region of interest" description="Disordered" evidence="1">
    <location>
        <begin position="1"/>
        <end position="103"/>
    </location>
</feature>
<feature type="non-terminal residue" evidence="2">
    <location>
        <position position="103"/>
    </location>
</feature>
<comment type="caution">
    <text evidence="2">The sequence shown here is derived from an EMBL/GenBank/DDBJ whole genome shotgun (WGS) entry which is preliminary data.</text>
</comment>
<gene>
    <name evidence="2" type="ORF">LTR16_010704</name>
</gene>
<reference evidence="2 3" key="1">
    <citation type="submission" date="2023-08" db="EMBL/GenBank/DDBJ databases">
        <title>Black Yeasts Isolated from many extreme environments.</title>
        <authorList>
            <person name="Coleine C."/>
            <person name="Stajich J.E."/>
            <person name="Selbmann L."/>
        </authorList>
    </citation>
    <scope>NUCLEOTIDE SEQUENCE [LARGE SCALE GENOMIC DNA]</scope>
    <source>
        <strain evidence="2 3">CCFEE 536</strain>
    </source>
</reference>
<organism evidence="2 3">
    <name type="scientific">Cryomyces antarcticus</name>
    <dbReference type="NCBI Taxonomy" id="329879"/>
    <lineage>
        <taxon>Eukaryota</taxon>
        <taxon>Fungi</taxon>
        <taxon>Dikarya</taxon>
        <taxon>Ascomycota</taxon>
        <taxon>Pezizomycotina</taxon>
        <taxon>Dothideomycetes</taxon>
        <taxon>Dothideomycetes incertae sedis</taxon>
        <taxon>Cryomyces</taxon>
    </lineage>
</organism>